<evidence type="ECO:0000313" key="3">
    <source>
        <dbReference type="Proteomes" id="UP000011529"/>
    </source>
</evidence>
<evidence type="ECO:0000256" key="1">
    <source>
        <dbReference type="SAM" id="MobiDB-lite"/>
    </source>
</evidence>
<accession>M2A606</accession>
<dbReference type="Proteomes" id="UP000011529">
    <property type="component" value="Unassembled WGS sequence"/>
</dbReference>
<dbReference type="AlphaFoldDB" id="M2A606"/>
<proteinExistence type="predicted"/>
<name>M2A606_9BACT</name>
<evidence type="ECO:0000313" key="2">
    <source>
        <dbReference type="EMBL" id="EMB15891.1"/>
    </source>
</evidence>
<organism evidence="2 3">
    <name type="scientific">Rhodopirellula europaea 6C</name>
    <dbReference type="NCBI Taxonomy" id="1263867"/>
    <lineage>
        <taxon>Bacteria</taxon>
        <taxon>Pseudomonadati</taxon>
        <taxon>Planctomycetota</taxon>
        <taxon>Planctomycetia</taxon>
        <taxon>Pirellulales</taxon>
        <taxon>Pirellulaceae</taxon>
        <taxon>Rhodopirellula</taxon>
    </lineage>
</organism>
<sequence length="165" mass="18041">MADISRALVAAAEDTNYLITVENEESGSGGGFKRFSLGLSDINKSARHIKDRERKECTDREIDFVEVVVGHSQDQSESLRLFVNSESLQRESVRNFLGYCLSDNAQALVESHGKRLSEVELNTSRSTLRIAIAAAIQNPKGSKSSDAPKDRASRSGNADATRGPR</sequence>
<protein>
    <submittedName>
        <fullName evidence="2">Uncharacterized protein</fullName>
    </submittedName>
</protein>
<dbReference type="PATRIC" id="fig|1263867.3.peg.3611"/>
<dbReference type="Gene3D" id="3.40.190.10">
    <property type="entry name" value="Periplasmic binding protein-like II"/>
    <property type="match status" value="1"/>
</dbReference>
<reference evidence="2" key="1">
    <citation type="submission" date="2012-11" db="EMBL/GenBank/DDBJ databases">
        <title>Permanent draft genomes of Rhodopirellula europaea strain SH398 and 6C.</title>
        <authorList>
            <person name="Richter M."/>
            <person name="Richter-Heitmann T."/>
            <person name="Frank C."/>
            <person name="Harder J."/>
            <person name="Glockner F.O."/>
        </authorList>
    </citation>
    <scope>NUCLEOTIDE SEQUENCE</scope>
    <source>
        <strain evidence="2">6C</strain>
    </source>
</reference>
<reference evidence="2" key="2">
    <citation type="journal article" date="2013" name="Mar. Genomics">
        <title>Expression of sulfatases in Rhodopirellula baltica and the diversity of sulfatases in the genus Rhodopirellula.</title>
        <authorList>
            <person name="Wegner C.E."/>
            <person name="Richter-Heitmann T."/>
            <person name="Klindworth A."/>
            <person name="Klockow C."/>
            <person name="Richter M."/>
            <person name="Achstetter T."/>
            <person name="Glockner F.O."/>
            <person name="Harder J."/>
        </authorList>
    </citation>
    <scope>NUCLEOTIDE SEQUENCE [LARGE SCALE GENOMIC DNA]</scope>
    <source>
        <strain evidence="2">6C</strain>
    </source>
</reference>
<comment type="caution">
    <text evidence="2">The sequence shown here is derived from an EMBL/GenBank/DDBJ whole genome shotgun (WGS) entry which is preliminary data.</text>
</comment>
<keyword evidence="3" id="KW-1185">Reference proteome</keyword>
<dbReference type="EMBL" id="ANMO01000153">
    <property type="protein sequence ID" value="EMB15891.1"/>
    <property type="molecule type" value="Genomic_DNA"/>
</dbReference>
<gene>
    <name evidence="2" type="ORF">RE6C_03378</name>
</gene>
<feature type="region of interest" description="Disordered" evidence="1">
    <location>
        <begin position="135"/>
        <end position="165"/>
    </location>
</feature>